<evidence type="ECO:0000256" key="5">
    <source>
        <dbReference type="SAM" id="MobiDB-lite"/>
    </source>
</evidence>
<dbReference type="Proteomes" id="UP000292957">
    <property type="component" value="Unassembled WGS sequence"/>
</dbReference>
<dbReference type="SMART" id="SM00028">
    <property type="entry name" value="TPR"/>
    <property type="match status" value="2"/>
</dbReference>
<proteinExistence type="inferred from homology"/>
<dbReference type="InterPro" id="IPR019734">
    <property type="entry name" value="TPR_rpt"/>
</dbReference>
<evidence type="ECO:0000259" key="6">
    <source>
        <dbReference type="Pfam" id="PF13877"/>
    </source>
</evidence>
<dbReference type="InterPro" id="IPR011990">
    <property type="entry name" value="TPR-like_helical_dom_sf"/>
</dbReference>
<dbReference type="GO" id="GO:0101031">
    <property type="term" value="C:protein folding chaperone complex"/>
    <property type="evidence" value="ECO:0007669"/>
    <property type="project" value="TreeGrafter"/>
</dbReference>
<accession>A0A4Q9N6Z5</accession>
<dbReference type="PANTHER" id="PTHR46423">
    <property type="entry name" value="RNA POLYMERASE II-ASSOCIATED PROTEIN 3"/>
    <property type="match status" value="1"/>
</dbReference>
<evidence type="ECO:0000313" key="7">
    <source>
        <dbReference type="EMBL" id="TBU35877.1"/>
    </source>
</evidence>
<dbReference type="OrthoDB" id="629492at2759"/>
<evidence type="ECO:0000256" key="4">
    <source>
        <dbReference type="ARBA" id="ARBA00040133"/>
    </source>
</evidence>
<evidence type="ECO:0000256" key="3">
    <source>
        <dbReference type="ARBA" id="ARBA00038275"/>
    </source>
</evidence>
<evidence type="ECO:0000256" key="2">
    <source>
        <dbReference type="ARBA" id="ARBA00022803"/>
    </source>
</evidence>
<name>A0A4Q9N6Z5_9APHY</name>
<gene>
    <name evidence="7" type="ORF">BD311DRAFT_647954</name>
</gene>
<evidence type="ECO:0000256" key="1">
    <source>
        <dbReference type="ARBA" id="ARBA00022737"/>
    </source>
</evidence>
<comment type="similarity">
    <text evidence="3">Belongs to the RPAP3 family.</text>
</comment>
<keyword evidence="2" id="KW-0802">TPR repeat</keyword>
<feature type="region of interest" description="Disordered" evidence="5">
    <location>
        <begin position="244"/>
        <end position="265"/>
    </location>
</feature>
<keyword evidence="1" id="KW-0677">Repeat</keyword>
<feature type="domain" description="RNA-polymerase II-associated protein 3-like C-terminal" evidence="6">
    <location>
        <begin position="135"/>
        <end position="228"/>
    </location>
</feature>
<dbReference type="Gene3D" id="1.25.40.10">
    <property type="entry name" value="Tetratricopeptide repeat domain"/>
    <property type="match status" value="1"/>
</dbReference>
<protein>
    <recommendedName>
        <fullName evidence="4">RNA polymerase II-associated protein 3</fullName>
    </recommendedName>
</protein>
<dbReference type="Pfam" id="PF13432">
    <property type="entry name" value="TPR_16"/>
    <property type="match status" value="1"/>
</dbReference>
<dbReference type="InterPro" id="IPR025986">
    <property type="entry name" value="RPAP3-like_C"/>
</dbReference>
<dbReference type="PANTHER" id="PTHR46423:SF1">
    <property type="entry name" value="RNA POLYMERASE II-ASSOCIATED PROTEIN 3"/>
    <property type="match status" value="1"/>
</dbReference>
<reference evidence="7" key="1">
    <citation type="submission" date="2019-01" db="EMBL/GenBank/DDBJ databases">
        <title>Draft genome sequences of three monokaryotic isolates of the white-rot basidiomycete fungus Dichomitus squalens.</title>
        <authorList>
            <consortium name="DOE Joint Genome Institute"/>
            <person name="Lopez S.C."/>
            <person name="Andreopoulos B."/>
            <person name="Pangilinan J."/>
            <person name="Lipzen A."/>
            <person name="Riley R."/>
            <person name="Ahrendt S."/>
            <person name="Ng V."/>
            <person name="Barry K."/>
            <person name="Daum C."/>
            <person name="Grigoriev I.V."/>
            <person name="Hilden K.S."/>
            <person name="Makela M.R."/>
            <person name="de Vries R.P."/>
        </authorList>
    </citation>
    <scope>NUCLEOTIDE SEQUENCE [LARGE SCALE GENOMIC DNA]</scope>
    <source>
        <strain evidence="7">OM18370.1</strain>
    </source>
</reference>
<dbReference type="EMBL" id="ML143386">
    <property type="protein sequence ID" value="TBU35877.1"/>
    <property type="molecule type" value="Genomic_DNA"/>
</dbReference>
<feature type="compositionally biased region" description="Basic and acidic residues" evidence="5">
    <location>
        <begin position="244"/>
        <end position="258"/>
    </location>
</feature>
<dbReference type="AlphaFoldDB" id="A0A4Q9N6Z5"/>
<dbReference type="InterPro" id="IPR051966">
    <property type="entry name" value="RPAP3"/>
</dbReference>
<sequence length="265" mass="29377">MADVALKEKEKVRRNSILPGGLGFLNGCPQGNAAFKAGDFPTAIGHYTAAYIADPSNATYPLNRAAAYLKLGKNEDAERDCEAVLRLDKKNVKGYFRRGQARVALQRLKDAEAGALFYAPGPSNVSANAPKREIPQTLIAFTRIWDELKTEEERWDVLRQIPATRLPVLFKTSLSASMLAAILRSLRLALEAAPEEPERTRVVRAYMVNLPRVPRFSTVSMMMSAEERADAQVVWNLLGRSRGDGVEGEMDKRKEDGSRSAWGCH</sequence>
<dbReference type="SUPFAM" id="SSF48452">
    <property type="entry name" value="TPR-like"/>
    <property type="match status" value="1"/>
</dbReference>
<organism evidence="7">
    <name type="scientific">Dichomitus squalens</name>
    <dbReference type="NCBI Taxonomy" id="114155"/>
    <lineage>
        <taxon>Eukaryota</taxon>
        <taxon>Fungi</taxon>
        <taxon>Dikarya</taxon>
        <taxon>Basidiomycota</taxon>
        <taxon>Agaricomycotina</taxon>
        <taxon>Agaricomycetes</taxon>
        <taxon>Polyporales</taxon>
        <taxon>Polyporaceae</taxon>
        <taxon>Dichomitus</taxon>
    </lineage>
</organism>
<dbReference type="Pfam" id="PF13877">
    <property type="entry name" value="RPAP3_C"/>
    <property type="match status" value="1"/>
</dbReference>